<evidence type="ECO:0000259" key="3">
    <source>
        <dbReference type="Pfam" id="PF01048"/>
    </source>
</evidence>
<gene>
    <name evidence="1" type="primary">mqnB</name>
    <name evidence="4" type="ordered locus">Daes_0800</name>
</gene>
<organism evidence="4 5">
    <name type="scientific">Pseudodesulfovibrio aespoeensis (strain ATCC 700646 / DSM 10631 / Aspo-2)</name>
    <name type="common">Desulfovibrio aespoeensis</name>
    <dbReference type="NCBI Taxonomy" id="643562"/>
    <lineage>
        <taxon>Bacteria</taxon>
        <taxon>Pseudomonadati</taxon>
        <taxon>Thermodesulfobacteriota</taxon>
        <taxon>Desulfovibrionia</taxon>
        <taxon>Desulfovibrionales</taxon>
        <taxon>Desulfovibrionaceae</taxon>
    </lineage>
</organism>
<dbReference type="EC" id="3.2.2.26" evidence="1 2"/>
<evidence type="ECO:0000313" key="4">
    <source>
        <dbReference type="EMBL" id="ADU61817.1"/>
    </source>
</evidence>
<reference evidence="4 5" key="2">
    <citation type="journal article" date="2014" name="Genome Announc.">
        <title>Complete Genome Sequence of the Subsurface, Mesophilic Sulfate-Reducing Bacterium Desulfovibrio aespoeensis Aspo-2.</title>
        <authorList>
            <person name="Pedersen K."/>
            <person name="Bengtsson A."/>
            <person name="Edlund J."/>
            <person name="Rabe L."/>
            <person name="Hazen T."/>
            <person name="Chakraborty R."/>
            <person name="Goodwin L."/>
            <person name="Shapiro N."/>
        </authorList>
    </citation>
    <scope>NUCLEOTIDE SEQUENCE [LARGE SCALE GENOMIC DNA]</scope>
    <source>
        <strain evidence="5">ATCC 700646 / DSM 10631 / Aspo-2</strain>
    </source>
</reference>
<dbReference type="RefSeq" id="WP_013513748.1">
    <property type="nucleotide sequence ID" value="NC_014844.1"/>
</dbReference>
<dbReference type="HAMAP" id="MF_00991">
    <property type="entry name" value="MqnB"/>
    <property type="match status" value="1"/>
</dbReference>
<keyword evidence="1" id="KW-0474">Menaquinone biosynthesis</keyword>
<comment type="similarity">
    <text evidence="1">Belongs to the PNP/UDP phosphorylase family. Futalosine hydrolase subfamily.</text>
</comment>
<evidence type="ECO:0000256" key="2">
    <source>
        <dbReference type="NCBIfam" id="TIGR03664"/>
    </source>
</evidence>
<dbReference type="PANTHER" id="PTHR46832">
    <property type="entry name" value="5'-METHYLTHIOADENOSINE/S-ADENOSYLHOMOCYSTEINE NUCLEOSIDASE"/>
    <property type="match status" value="1"/>
</dbReference>
<dbReference type="InterPro" id="IPR019963">
    <property type="entry name" value="FL_hydrolase_MqnB"/>
</dbReference>
<name>E6VQU0_PSEA9</name>
<dbReference type="InterPro" id="IPR035994">
    <property type="entry name" value="Nucleoside_phosphorylase_sf"/>
</dbReference>
<dbReference type="SUPFAM" id="SSF53167">
    <property type="entry name" value="Purine and uridine phosphorylases"/>
    <property type="match status" value="1"/>
</dbReference>
<dbReference type="AlphaFoldDB" id="E6VQU0"/>
<comment type="catalytic activity">
    <reaction evidence="1">
        <text>futalosine + H2O = dehypoxanthine futalosine + hypoxanthine</text>
        <dbReference type="Rhea" id="RHEA:25904"/>
        <dbReference type="ChEBI" id="CHEBI:15377"/>
        <dbReference type="ChEBI" id="CHEBI:17368"/>
        <dbReference type="ChEBI" id="CHEBI:58863"/>
        <dbReference type="ChEBI" id="CHEBI:58864"/>
        <dbReference type="EC" id="3.2.2.26"/>
    </reaction>
</comment>
<dbReference type="HOGENOM" id="CLU_031248_3_1_7"/>
<dbReference type="OrthoDB" id="9788270at2"/>
<evidence type="ECO:0000313" key="5">
    <source>
        <dbReference type="Proteomes" id="UP000002191"/>
    </source>
</evidence>
<dbReference type="EMBL" id="CP002431">
    <property type="protein sequence ID" value="ADU61817.1"/>
    <property type="molecule type" value="Genomic_DNA"/>
</dbReference>
<dbReference type="NCBIfam" id="TIGR03664">
    <property type="entry name" value="fut_nucase"/>
    <property type="match status" value="1"/>
</dbReference>
<keyword evidence="5" id="KW-1185">Reference proteome</keyword>
<dbReference type="GO" id="GO:0019284">
    <property type="term" value="P:L-methionine salvage from S-adenosylmethionine"/>
    <property type="evidence" value="ECO:0007669"/>
    <property type="project" value="TreeGrafter"/>
</dbReference>
<comment type="pathway">
    <text evidence="1">Quinol/quinone metabolism; menaquinone biosynthesis.</text>
</comment>
<protein>
    <recommendedName>
        <fullName evidence="1 2">Futalosine hydrolase</fullName>
        <shortName evidence="1">FL hydrolase</shortName>
        <ecNumber evidence="1 2">3.2.2.26</ecNumber>
    </recommendedName>
    <alternativeName>
        <fullName evidence="1">Futalosine nucleosidase</fullName>
    </alternativeName>
    <alternativeName>
        <fullName evidence="1">Menaquinone biosynthetic enzyme MqnB</fullName>
    </alternativeName>
</protein>
<comment type="function">
    <text evidence="1">Catalyzes the hydrolysis of futalosine (FL) to dehypoxanthine futalosine (DHFL) and hypoxanthine, a step in the biosynthesis of menaquinone (MK, vitamin K2).</text>
</comment>
<feature type="domain" description="Nucleoside phosphorylase" evidence="3">
    <location>
        <begin position="20"/>
        <end position="213"/>
    </location>
</feature>
<dbReference type="eggNOG" id="COG0775">
    <property type="taxonomic scope" value="Bacteria"/>
</dbReference>
<accession>E6VQU0</accession>
<dbReference type="GO" id="GO:0009234">
    <property type="term" value="P:menaquinone biosynthetic process"/>
    <property type="evidence" value="ECO:0007669"/>
    <property type="project" value="UniProtKB-UniRule"/>
</dbReference>
<dbReference type="GO" id="GO:0005829">
    <property type="term" value="C:cytosol"/>
    <property type="evidence" value="ECO:0007669"/>
    <property type="project" value="TreeGrafter"/>
</dbReference>
<dbReference type="PANTHER" id="PTHR46832:SF2">
    <property type="entry name" value="FUTALOSINE HYDROLASE"/>
    <property type="match status" value="1"/>
</dbReference>
<dbReference type="UniPathway" id="UPA00079"/>
<dbReference type="Gene3D" id="3.40.50.1580">
    <property type="entry name" value="Nucleoside phosphorylase domain"/>
    <property type="match status" value="1"/>
</dbReference>
<dbReference type="GO" id="GO:0009116">
    <property type="term" value="P:nucleoside metabolic process"/>
    <property type="evidence" value="ECO:0007669"/>
    <property type="project" value="InterPro"/>
</dbReference>
<proteinExistence type="inferred from homology"/>
<dbReference type="GO" id="GO:0008782">
    <property type="term" value="F:adenosylhomocysteine nucleosidase activity"/>
    <property type="evidence" value="ECO:0007669"/>
    <property type="project" value="TreeGrafter"/>
</dbReference>
<dbReference type="KEGG" id="das:Daes_0800"/>
<dbReference type="GO" id="GO:0008930">
    <property type="term" value="F:methylthioadenosine nucleosidase activity"/>
    <property type="evidence" value="ECO:0007669"/>
    <property type="project" value="TreeGrafter"/>
</dbReference>
<reference evidence="5" key="1">
    <citation type="submission" date="2010-12" db="EMBL/GenBank/DDBJ databases">
        <title>Complete sequence of Desulfovibrio aespoeensis Aspo-2.</title>
        <authorList>
            <consortium name="US DOE Joint Genome Institute"/>
            <person name="Lucas S."/>
            <person name="Copeland A."/>
            <person name="Lapidus A."/>
            <person name="Cheng J.-F."/>
            <person name="Goodwin L."/>
            <person name="Pitluck S."/>
            <person name="Chertkov O."/>
            <person name="Misra M."/>
            <person name="Detter J.C."/>
            <person name="Han C."/>
            <person name="Tapia R."/>
            <person name="Land M."/>
            <person name="Hauser L."/>
            <person name="Kyrpides N."/>
            <person name="Ivanova N."/>
            <person name="Ovchinnikova G."/>
            <person name="Pedersen K."/>
            <person name="Jagevall S."/>
            <person name="Hazen T."/>
            <person name="Woyke T."/>
        </authorList>
    </citation>
    <scope>NUCLEOTIDE SEQUENCE [LARGE SCALE GENOMIC DNA]</scope>
    <source>
        <strain evidence="5">ATCC 700646 / DSM 10631 / Aspo-2</strain>
    </source>
</reference>
<dbReference type="Pfam" id="PF01048">
    <property type="entry name" value="PNP_UDP_1"/>
    <property type="match status" value="1"/>
</dbReference>
<dbReference type="Proteomes" id="UP000002191">
    <property type="component" value="Chromosome"/>
</dbReference>
<keyword evidence="1" id="KW-0378">Hydrolase</keyword>
<sequence length="232" mass="24384">MIIVVTATSREMQSAFGAVGAPAVEQGGTAEFSLGGHDLLLAVSGVGLVNTALAAGRLLALPFVTGVVNLGIGGAYDVEEFPIGTSAYAWQETWPEYGLLDEEGRVDPKAIGFPQGEVRGKPVWNRVQLNPVNDAAAMGLSLPADCARGSFVTVSSVTGTPERSGWLKTACNGDVENMEGFALAFGTMRAGLPFLQVRSVSNRVGSRQPEDWDLKGAFRTLGDLAPRLFLGK</sequence>
<dbReference type="InterPro" id="IPR000845">
    <property type="entry name" value="Nucleoside_phosphorylase_d"/>
</dbReference>
<dbReference type="STRING" id="643562.Daes_0800"/>
<evidence type="ECO:0000256" key="1">
    <source>
        <dbReference type="HAMAP-Rule" id="MF_00991"/>
    </source>
</evidence>